<organism evidence="2 3">
    <name type="scientific">Caulobacter hibisci</name>
    <dbReference type="NCBI Taxonomy" id="2035993"/>
    <lineage>
        <taxon>Bacteria</taxon>
        <taxon>Pseudomonadati</taxon>
        <taxon>Pseudomonadota</taxon>
        <taxon>Alphaproteobacteria</taxon>
        <taxon>Caulobacterales</taxon>
        <taxon>Caulobacteraceae</taxon>
        <taxon>Caulobacter</taxon>
    </lineage>
</organism>
<evidence type="ECO:0000313" key="3">
    <source>
        <dbReference type="Proteomes" id="UP000639859"/>
    </source>
</evidence>
<protein>
    <submittedName>
        <fullName evidence="2">Uncharacterized protein</fullName>
    </submittedName>
</protein>
<evidence type="ECO:0000313" key="2">
    <source>
        <dbReference type="EMBL" id="MBI1682455.1"/>
    </source>
</evidence>
<dbReference type="Proteomes" id="UP000639859">
    <property type="component" value="Unassembled WGS sequence"/>
</dbReference>
<evidence type="ECO:0000256" key="1">
    <source>
        <dbReference type="SAM" id="MobiDB-lite"/>
    </source>
</evidence>
<keyword evidence="3" id="KW-1185">Reference proteome</keyword>
<accession>A0ABS0SU45</accession>
<feature type="compositionally biased region" description="Basic residues" evidence="1">
    <location>
        <begin position="1"/>
        <end position="17"/>
    </location>
</feature>
<sequence>MPAPKSKKPRGPLRKPPRLVLLDASTRQKSERAAVEARAMWAAWMAENNIGPDNRRTMVELPPLPPEFWLRRQEALPFIEERHLSAAWAVHRQHVRKDRRAKARAAKASGRAKPVRRSF</sequence>
<gene>
    <name evidence="2" type="ORF">I4Q42_02100</name>
</gene>
<reference evidence="2 3" key="1">
    <citation type="submission" date="2020-11" db="EMBL/GenBank/DDBJ databases">
        <title>genome sequence of strain KACC 18849.</title>
        <authorList>
            <person name="Gao J."/>
            <person name="Zhang X."/>
        </authorList>
    </citation>
    <scope>NUCLEOTIDE SEQUENCE [LARGE SCALE GENOMIC DNA]</scope>
    <source>
        <strain evidence="2 3">KACC 18849</strain>
    </source>
</reference>
<dbReference type="EMBL" id="JADWOX010000001">
    <property type="protein sequence ID" value="MBI1682455.1"/>
    <property type="molecule type" value="Genomic_DNA"/>
</dbReference>
<dbReference type="RefSeq" id="WP_198574407.1">
    <property type="nucleotide sequence ID" value="NZ_JADWOX010000001.1"/>
</dbReference>
<proteinExistence type="predicted"/>
<name>A0ABS0SU45_9CAUL</name>
<feature type="region of interest" description="Disordered" evidence="1">
    <location>
        <begin position="98"/>
        <end position="119"/>
    </location>
</feature>
<comment type="caution">
    <text evidence="2">The sequence shown here is derived from an EMBL/GenBank/DDBJ whole genome shotgun (WGS) entry which is preliminary data.</text>
</comment>
<feature type="region of interest" description="Disordered" evidence="1">
    <location>
        <begin position="1"/>
        <end position="27"/>
    </location>
</feature>